<dbReference type="InterPro" id="IPR036388">
    <property type="entry name" value="WH-like_DNA-bd_sf"/>
</dbReference>
<dbReference type="GO" id="GO:0003677">
    <property type="term" value="F:DNA binding"/>
    <property type="evidence" value="ECO:0007669"/>
    <property type="project" value="UniProtKB-KW"/>
</dbReference>
<dbReference type="Pfam" id="PF00027">
    <property type="entry name" value="cNMP_binding"/>
    <property type="match status" value="1"/>
</dbReference>
<evidence type="ECO:0000256" key="3">
    <source>
        <dbReference type="ARBA" id="ARBA00023163"/>
    </source>
</evidence>
<dbReference type="InterPro" id="IPR012318">
    <property type="entry name" value="HTH_CRP"/>
</dbReference>
<keyword evidence="3" id="KW-0804">Transcription</keyword>
<evidence type="ECO:0000259" key="5">
    <source>
        <dbReference type="PROSITE" id="PS51063"/>
    </source>
</evidence>
<evidence type="ECO:0000313" key="7">
    <source>
        <dbReference type="Proteomes" id="UP000466794"/>
    </source>
</evidence>
<dbReference type="GO" id="GO:0003700">
    <property type="term" value="F:DNA-binding transcription factor activity"/>
    <property type="evidence" value="ECO:0007669"/>
    <property type="project" value="TreeGrafter"/>
</dbReference>
<protein>
    <submittedName>
        <fullName evidence="6">Cyclic nucleotide-binding domain-containing protein</fullName>
    </submittedName>
</protein>
<proteinExistence type="predicted"/>
<feature type="domain" description="Cyclic nucleotide-binding" evidence="4">
    <location>
        <begin position="11"/>
        <end position="103"/>
    </location>
</feature>
<comment type="caution">
    <text evidence="6">The sequence shown here is derived from an EMBL/GenBank/DDBJ whole genome shotgun (WGS) entry which is preliminary data.</text>
</comment>
<dbReference type="PANTHER" id="PTHR24567:SF68">
    <property type="entry name" value="DNA-BINDING TRANSCRIPTIONAL DUAL REGULATOR CRP"/>
    <property type="match status" value="1"/>
</dbReference>
<dbReference type="CDD" id="cd00038">
    <property type="entry name" value="CAP_ED"/>
    <property type="match status" value="1"/>
</dbReference>
<dbReference type="SUPFAM" id="SSF46785">
    <property type="entry name" value="Winged helix' DNA-binding domain"/>
    <property type="match status" value="1"/>
</dbReference>
<dbReference type="SUPFAM" id="SSF51206">
    <property type="entry name" value="cAMP-binding domain-like"/>
    <property type="match status" value="1"/>
</dbReference>
<evidence type="ECO:0000259" key="4">
    <source>
        <dbReference type="PROSITE" id="PS50042"/>
    </source>
</evidence>
<dbReference type="Gene3D" id="1.10.10.10">
    <property type="entry name" value="Winged helix-like DNA-binding domain superfamily/Winged helix DNA-binding domain"/>
    <property type="match status" value="1"/>
</dbReference>
<dbReference type="EMBL" id="WRPP01000007">
    <property type="protein sequence ID" value="MVU81963.1"/>
    <property type="molecule type" value="Genomic_DNA"/>
</dbReference>
<evidence type="ECO:0000256" key="2">
    <source>
        <dbReference type="ARBA" id="ARBA00023125"/>
    </source>
</evidence>
<organism evidence="6 7">
    <name type="scientific">Nocardia terrae</name>
    <dbReference type="NCBI Taxonomy" id="2675851"/>
    <lineage>
        <taxon>Bacteria</taxon>
        <taxon>Bacillati</taxon>
        <taxon>Actinomycetota</taxon>
        <taxon>Actinomycetes</taxon>
        <taxon>Mycobacteriales</taxon>
        <taxon>Nocardiaceae</taxon>
        <taxon>Nocardia</taxon>
    </lineage>
</organism>
<dbReference type="GO" id="GO:0005829">
    <property type="term" value="C:cytosol"/>
    <property type="evidence" value="ECO:0007669"/>
    <property type="project" value="TreeGrafter"/>
</dbReference>
<reference evidence="6 7" key="1">
    <citation type="submission" date="2019-12" db="EMBL/GenBank/DDBJ databases">
        <title>Nocardia sp. nov. ET3-3 isolated from soil.</title>
        <authorList>
            <person name="Kanchanasin P."/>
            <person name="Tanasupawat S."/>
            <person name="Yuki M."/>
            <person name="Kudo T."/>
        </authorList>
    </citation>
    <scope>NUCLEOTIDE SEQUENCE [LARGE SCALE GENOMIC DNA]</scope>
    <source>
        <strain evidence="6 7">ET3-3</strain>
    </source>
</reference>
<dbReference type="AlphaFoldDB" id="A0A7K1V5N3"/>
<dbReference type="InterPro" id="IPR014710">
    <property type="entry name" value="RmlC-like_jellyroll"/>
</dbReference>
<dbReference type="PANTHER" id="PTHR24567">
    <property type="entry name" value="CRP FAMILY TRANSCRIPTIONAL REGULATORY PROTEIN"/>
    <property type="match status" value="1"/>
</dbReference>
<gene>
    <name evidence="6" type="ORF">GPX89_32585</name>
</gene>
<evidence type="ECO:0000313" key="6">
    <source>
        <dbReference type="EMBL" id="MVU81963.1"/>
    </source>
</evidence>
<dbReference type="InterPro" id="IPR000595">
    <property type="entry name" value="cNMP-bd_dom"/>
</dbReference>
<dbReference type="PROSITE" id="PS50042">
    <property type="entry name" value="CNMP_BINDING_3"/>
    <property type="match status" value="1"/>
</dbReference>
<dbReference type="Pfam" id="PF13545">
    <property type="entry name" value="HTH_Crp_2"/>
    <property type="match status" value="1"/>
</dbReference>
<keyword evidence="1" id="KW-0805">Transcription regulation</keyword>
<feature type="domain" description="HTH crp-type" evidence="5">
    <location>
        <begin position="152"/>
        <end position="228"/>
    </location>
</feature>
<keyword evidence="7" id="KW-1185">Reference proteome</keyword>
<dbReference type="InterPro" id="IPR050397">
    <property type="entry name" value="Env_Response_Regulators"/>
</dbReference>
<dbReference type="SMART" id="SM00100">
    <property type="entry name" value="cNMP"/>
    <property type="match status" value="1"/>
</dbReference>
<dbReference type="Proteomes" id="UP000466794">
    <property type="component" value="Unassembled WGS sequence"/>
</dbReference>
<dbReference type="Gene3D" id="2.60.120.10">
    <property type="entry name" value="Jelly Rolls"/>
    <property type="match status" value="1"/>
</dbReference>
<accession>A0A7K1V5N3</accession>
<keyword evidence="2" id="KW-0238">DNA-binding</keyword>
<dbReference type="InterPro" id="IPR018490">
    <property type="entry name" value="cNMP-bd_dom_sf"/>
</dbReference>
<sequence length="237" mass="25614">MVQQDWPAGTLMARLSPASRARLLELGRPVLYEPGEVLMRQGREGSSVYLLRAAEATTSACVKITAGDHNGDRTLFAILVSGDVVGELGALEPNSMRSATATACSRTLAHKIPGGLFLDFLDDHPDAWQALCRTIVSRLAWSDQRRLDFAGYGVPVRLARVLLELVAAHGCSTEQGWVITVKLSVAELGDLIGAKEDALGLALSRLRKLELVSRPANRHRQLIVTDLDGLHAFADLA</sequence>
<dbReference type="PROSITE" id="PS51063">
    <property type="entry name" value="HTH_CRP_2"/>
    <property type="match status" value="1"/>
</dbReference>
<evidence type="ECO:0000256" key="1">
    <source>
        <dbReference type="ARBA" id="ARBA00023015"/>
    </source>
</evidence>
<name>A0A7K1V5N3_9NOCA</name>
<dbReference type="InterPro" id="IPR036390">
    <property type="entry name" value="WH_DNA-bd_sf"/>
</dbReference>
<dbReference type="RefSeq" id="WP_157391519.1">
    <property type="nucleotide sequence ID" value="NZ_WRPP01000007.1"/>
</dbReference>